<dbReference type="PANTHER" id="PTHR35762:SF8">
    <property type="entry name" value="EXPRESSED PROTEIN"/>
    <property type="match status" value="1"/>
</dbReference>
<dbReference type="HOGENOM" id="CLU_1216300_0_0_1"/>
<reference evidence="3" key="1">
    <citation type="submission" date="2015-04" db="UniProtKB">
        <authorList>
            <consortium name="EnsemblPlants"/>
        </authorList>
    </citation>
    <scope>IDENTIFICATION</scope>
</reference>
<keyword evidence="4" id="KW-1185">Reference proteome</keyword>
<name>A0A0E0D3I2_9ORYZ</name>
<reference evidence="3" key="2">
    <citation type="submission" date="2018-05" db="EMBL/GenBank/DDBJ databases">
        <title>OmerRS3 (Oryza meridionalis Reference Sequence Version 3).</title>
        <authorList>
            <person name="Zhang J."/>
            <person name="Kudrna D."/>
            <person name="Lee S."/>
            <person name="Talag J."/>
            <person name="Welchert J."/>
            <person name="Wing R.A."/>
        </authorList>
    </citation>
    <scope>NUCLEOTIDE SEQUENCE [LARGE SCALE GENOMIC DNA]</scope>
    <source>
        <strain evidence="3">cv. OR44</strain>
    </source>
</reference>
<dbReference type="AlphaFoldDB" id="A0A0E0D3I2"/>
<keyword evidence="2" id="KW-0472">Membrane</keyword>
<keyword evidence="2" id="KW-0812">Transmembrane</keyword>
<evidence type="ECO:0008006" key="5">
    <source>
        <dbReference type="Google" id="ProtNLM"/>
    </source>
</evidence>
<keyword evidence="2" id="KW-1133">Transmembrane helix</keyword>
<protein>
    <recommendedName>
        <fullName evidence="5">DUF4408 domain-containing protein</fullName>
    </recommendedName>
</protein>
<feature type="compositionally biased region" description="Basic and acidic residues" evidence="1">
    <location>
        <begin position="138"/>
        <end position="168"/>
    </location>
</feature>
<dbReference type="PANTHER" id="PTHR35762">
    <property type="entry name" value="TRANSMEMBRANE PROTEIN"/>
    <property type="match status" value="1"/>
</dbReference>
<dbReference type="EnsemblPlants" id="OMERI03G23000.1">
    <property type="protein sequence ID" value="OMERI03G23000.1"/>
    <property type="gene ID" value="OMERI03G23000"/>
</dbReference>
<sequence length="258" mass="28544">MDHHHTMQIQFHDLKHCNPGSDARITRSSGVSQVAFVLAAIALISLVSPSSVEYTVFSSTLPAHLRALGSFVMSKKALFVLSNAIFLFLAADYYRCFFSLSPSTSDFTACGHTGVRDKQEQHHHQVGVEPSSATESCAPDHSETPYRDNDDASEDCSHGETRDGEGSRRNIVRTPDDEMPSGEQKARGDIAMPSQPEFFRLDEEANSVILESAVVKEPSCGTTAQELDKLGIDELNKKFEEFIKSRRTKWEKEEASSS</sequence>
<feature type="region of interest" description="Disordered" evidence="1">
    <location>
        <begin position="118"/>
        <end position="191"/>
    </location>
</feature>
<dbReference type="Proteomes" id="UP000008021">
    <property type="component" value="Chromosome 3"/>
</dbReference>
<dbReference type="Gramene" id="OMERI03G23000.1">
    <property type="protein sequence ID" value="OMERI03G23000.1"/>
    <property type="gene ID" value="OMERI03G23000"/>
</dbReference>
<evidence type="ECO:0000256" key="2">
    <source>
        <dbReference type="SAM" id="Phobius"/>
    </source>
</evidence>
<accession>A0A0E0D3I2</accession>
<organism evidence="3">
    <name type="scientific">Oryza meridionalis</name>
    <dbReference type="NCBI Taxonomy" id="40149"/>
    <lineage>
        <taxon>Eukaryota</taxon>
        <taxon>Viridiplantae</taxon>
        <taxon>Streptophyta</taxon>
        <taxon>Embryophyta</taxon>
        <taxon>Tracheophyta</taxon>
        <taxon>Spermatophyta</taxon>
        <taxon>Magnoliopsida</taxon>
        <taxon>Liliopsida</taxon>
        <taxon>Poales</taxon>
        <taxon>Poaceae</taxon>
        <taxon>BOP clade</taxon>
        <taxon>Oryzoideae</taxon>
        <taxon>Oryzeae</taxon>
        <taxon>Oryzinae</taxon>
        <taxon>Oryza</taxon>
    </lineage>
</organism>
<evidence type="ECO:0000313" key="4">
    <source>
        <dbReference type="Proteomes" id="UP000008021"/>
    </source>
</evidence>
<dbReference type="eggNOG" id="ENOG502R3MR">
    <property type="taxonomic scope" value="Eukaryota"/>
</dbReference>
<feature type="transmembrane region" description="Helical" evidence="2">
    <location>
        <begin position="34"/>
        <end position="57"/>
    </location>
</feature>
<evidence type="ECO:0000256" key="1">
    <source>
        <dbReference type="SAM" id="MobiDB-lite"/>
    </source>
</evidence>
<feature type="transmembrane region" description="Helical" evidence="2">
    <location>
        <begin position="77"/>
        <end position="94"/>
    </location>
</feature>
<proteinExistence type="predicted"/>
<evidence type="ECO:0000313" key="3">
    <source>
        <dbReference type="EnsemblPlants" id="OMERI03G23000.1"/>
    </source>
</evidence>